<feature type="transmembrane region" description="Helical" evidence="1">
    <location>
        <begin position="121"/>
        <end position="142"/>
    </location>
</feature>
<dbReference type="RefSeq" id="WP_142980365.1">
    <property type="nucleotide sequence ID" value="NZ_RKLU01000005.1"/>
</dbReference>
<dbReference type="AlphaFoldDB" id="A0A8J8TAT3"/>
<dbReference type="InterPro" id="IPR036388">
    <property type="entry name" value="WH-like_DNA-bd_sf"/>
</dbReference>
<evidence type="ECO:0000256" key="1">
    <source>
        <dbReference type="SAM" id="Phobius"/>
    </source>
</evidence>
<accession>A0A8J8TAT3</accession>
<name>A0A8J8TAT3_9EURY</name>
<dbReference type="Pfam" id="PF24035">
    <property type="entry name" value="DUF7344"/>
    <property type="match status" value="1"/>
</dbReference>
<proteinExistence type="predicted"/>
<reference evidence="3" key="1">
    <citation type="submission" date="2019-02" db="EMBL/GenBank/DDBJ databases">
        <title>Halonotius sp. a new haloarchaeum isolated from saline soil.</title>
        <authorList>
            <person name="Duran-Viseras A."/>
            <person name="Sanchez-Porro C."/>
            <person name="Ventosa A."/>
        </authorList>
    </citation>
    <scope>NUCLEOTIDE SEQUENCE</scope>
    <source>
        <strain evidence="3">F15B</strain>
    </source>
</reference>
<dbReference type="Gene3D" id="1.10.10.10">
    <property type="entry name" value="Winged helix-like DNA-binding domain superfamily/Winged helix DNA-binding domain"/>
    <property type="match status" value="1"/>
</dbReference>
<feature type="domain" description="DUF7344" evidence="2">
    <location>
        <begin position="16"/>
        <end position="95"/>
    </location>
</feature>
<keyword evidence="4" id="KW-1185">Reference proteome</keyword>
<dbReference type="EMBL" id="RKLU01000005">
    <property type="protein sequence ID" value="TQQ79329.1"/>
    <property type="molecule type" value="Genomic_DNA"/>
</dbReference>
<keyword evidence="1" id="KW-1133">Transmembrane helix</keyword>
<evidence type="ECO:0000259" key="2">
    <source>
        <dbReference type="Pfam" id="PF24035"/>
    </source>
</evidence>
<organism evidence="3 4">
    <name type="scientific">Halonotius terrestris</name>
    <dbReference type="NCBI Taxonomy" id="2487750"/>
    <lineage>
        <taxon>Archaea</taxon>
        <taxon>Methanobacteriati</taxon>
        <taxon>Methanobacteriota</taxon>
        <taxon>Stenosarchaea group</taxon>
        <taxon>Halobacteria</taxon>
        <taxon>Halobacteriales</taxon>
        <taxon>Haloferacaceae</taxon>
        <taxon>Halonotius</taxon>
    </lineage>
</organism>
<dbReference type="OrthoDB" id="331021at2157"/>
<keyword evidence="1" id="KW-0812">Transmembrane</keyword>
<evidence type="ECO:0000313" key="3">
    <source>
        <dbReference type="EMBL" id="TQQ79329.1"/>
    </source>
</evidence>
<gene>
    <name evidence="3" type="ORF">EGH24_11910</name>
</gene>
<dbReference type="InterPro" id="IPR055768">
    <property type="entry name" value="DUF7344"/>
</dbReference>
<comment type="caution">
    <text evidence="3">The sequence shown here is derived from an EMBL/GenBank/DDBJ whole genome shotgun (WGS) entry which is preliminary data.</text>
</comment>
<evidence type="ECO:0000313" key="4">
    <source>
        <dbReference type="Proteomes" id="UP000705823"/>
    </source>
</evidence>
<protein>
    <recommendedName>
        <fullName evidence="2">DUF7344 domain-containing protein</fullName>
    </recommendedName>
</protein>
<keyword evidence="1" id="KW-0472">Membrane</keyword>
<dbReference type="Proteomes" id="UP000705823">
    <property type="component" value="Unassembled WGS sequence"/>
</dbReference>
<sequence length="186" mass="20670">MSTDAPTQELSQDLVFDILSNTRRRMVLYYLRRHGGPAAVQDIAEEIAALENDVDPEELSRQQQKRVYVSLYQTHLPKLETAGVIEYDEDDGRVSLTARAMDIDGYLTPTTTADYPWQLHYLVLAVAGGLLFSLSAVGVPVIAAIPTLVLGVGIMLAFAASAGVQYWRRRQRKQSLPAELLRHEDG</sequence>
<feature type="transmembrane region" description="Helical" evidence="1">
    <location>
        <begin position="148"/>
        <end position="167"/>
    </location>
</feature>